<protein>
    <submittedName>
        <fullName evidence="4">Uncharacterized protein</fullName>
    </submittedName>
</protein>
<evidence type="ECO:0000256" key="2">
    <source>
        <dbReference type="SAM" id="MobiDB-lite"/>
    </source>
</evidence>
<keyword evidence="1" id="KW-0175">Coiled coil</keyword>
<feature type="coiled-coil region" evidence="1">
    <location>
        <begin position="85"/>
        <end position="119"/>
    </location>
</feature>
<feature type="region of interest" description="Disordered" evidence="2">
    <location>
        <begin position="215"/>
        <end position="236"/>
    </location>
</feature>
<dbReference type="EMBL" id="CAJNOG010000079">
    <property type="protein sequence ID" value="CAF0903955.1"/>
    <property type="molecule type" value="Genomic_DNA"/>
</dbReference>
<reference evidence="4" key="1">
    <citation type="submission" date="2021-02" db="EMBL/GenBank/DDBJ databases">
        <authorList>
            <person name="Nowell W R."/>
        </authorList>
    </citation>
    <scope>NUCLEOTIDE SEQUENCE</scope>
</reference>
<comment type="caution">
    <text evidence="4">The sequence shown here is derived from an EMBL/GenBank/DDBJ whole genome shotgun (WGS) entry which is preliminary data.</text>
</comment>
<organism evidence="4 5">
    <name type="scientific">Adineta steineri</name>
    <dbReference type="NCBI Taxonomy" id="433720"/>
    <lineage>
        <taxon>Eukaryota</taxon>
        <taxon>Metazoa</taxon>
        <taxon>Spiralia</taxon>
        <taxon>Gnathifera</taxon>
        <taxon>Rotifera</taxon>
        <taxon>Eurotatoria</taxon>
        <taxon>Bdelloidea</taxon>
        <taxon>Adinetida</taxon>
        <taxon>Adinetidae</taxon>
        <taxon>Adineta</taxon>
    </lineage>
</organism>
<sequence>MIRHKKVLNSDTQSVELVRAEIARETEKLIEATNALDEVQSKVQLQEDKVEKIRGHLDRLGVQDETLTENIRSMTAKLESKGLELQNNREAIREMNEAIRDSREQYEIAQRKVTTAKTNLTSLKTQMKANATEVQTSARNFSKLTRALGFATDESNCALEDMKVIQEKLVRLMQERTNIRERHHKYQQECDQKILNSAEQKKYELAEQQNQYELIRNRSPASNVQPTQLARERRRN</sequence>
<dbReference type="EMBL" id="CAJOAZ010001360">
    <property type="protein sequence ID" value="CAF3803705.1"/>
    <property type="molecule type" value="Genomic_DNA"/>
</dbReference>
<gene>
    <name evidence="3" type="ORF">JYZ213_LOCUS10706</name>
    <name evidence="4" type="ORF">OXD698_LOCUS18412</name>
</gene>
<dbReference type="Proteomes" id="UP000663845">
    <property type="component" value="Unassembled WGS sequence"/>
</dbReference>
<dbReference type="AlphaFoldDB" id="A0A819C8K4"/>
<proteinExistence type="predicted"/>
<evidence type="ECO:0000313" key="3">
    <source>
        <dbReference type="EMBL" id="CAF0903955.1"/>
    </source>
</evidence>
<name>A0A819C8K4_9BILA</name>
<evidence type="ECO:0000313" key="5">
    <source>
        <dbReference type="Proteomes" id="UP000663844"/>
    </source>
</evidence>
<dbReference type="Proteomes" id="UP000663844">
    <property type="component" value="Unassembled WGS sequence"/>
</dbReference>
<feature type="compositionally biased region" description="Polar residues" evidence="2">
    <location>
        <begin position="219"/>
        <end position="228"/>
    </location>
</feature>
<feature type="coiled-coil region" evidence="1">
    <location>
        <begin position="15"/>
        <end position="49"/>
    </location>
</feature>
<accession>A0A819C8K4</accession>
<evidence type="ECO:0000313" key="4">
    <source>
        <dbReference type="EMBL" id="CAF3803705.1"/>
    </source>
</evidence>
<evidence type="ECO:0000256" key="1">
    <source>
        <dbReference type="SAM" id="Coils"/>
    </source>
</evidence>